<keyword evidence="1" id="KW-0732">Signal</keyword>
<dbReference type="EMBL" id="CP116221">
    <property type="protein sequence ID" value="WCO00649.1"/>
    <property type="molecule type" value="Genomic_DNA"/>
</dbReference>
<dbReference type="InterPro" id="IPR036116">
    <property type="entry name" value="FN3_sf"/>
</dbReference>
<dbReference type="RefSeq" id="WP_249996184.1">
    <property type="nucleotide sequence ID" value="NZ_CP116221.1"/>
</dbReference>
<dbReference type="Proteomes" id="UP001202717">
    <property type="component" value="Chromosome"/>
</dbReference>
<evidence type="ECO:0000256" key="1">
    <source>
        <dbReference type="SAM" id="SignalP"/>
    </source>
</evidence>
<dbReference type="PROSITE" id="PS51257">
    <property type="entry name" value="PROKAR_LIPOPROTEIN"/>
    <property type="match status" value="1"/>
</dbReference>
<keyword evidence="4" id="KW-1185">Reference proteome</keyword>
<dbReference type="Pfam" id="PF14240">
    <property type="entry name" value="YHYH"/>
    <property type="match status" value="1"/>
</dbReference>
<gene>
    <name evidence="3" type="ORF">MUN68_011285</name>
</gene>
<evidence type="ECO:0000313" key="3">
    <source>
        <dbReference type="EMBL" id="WCO00649.1"/>
    </source>
</evidence>
<reference evidence="3 4" key="1">
    <citation type="submission" date="2023-01" db="EMBL/GenBank/DDBJ databases">
        <title>Psychroserpens ponticola sp. nov., isolated from seawater.</title>
        <authorList>
            <person name="Kristyanto S."/>
            <person name="Jung J."/>
            <person name="Kim J.M."/>
            <person name="Jeon C.O."/>
        </authorList>
    </citation>
    <scope>NUCLEOTIDE SEQUENCE [LARGE SCALE GENOMIC DNA]</scope>
    <source>
        <strain evidence="3 4">MSW6</strain>
    </source>
</reference>
<accession>A0ABY7RUP7</accession>
<proteinExistence type="predicted"/>
<feature type="chain" id="PRO_5047509601" evidence="1">
    <location>
        <begin position="23"/>
        <end position="367"/>
    </location>
</feature>
<dbReference type="SUPFAM" id="SSF49265">
    <property type="entry name" value="Fibronectin type III"/>
    <property type="match status" value="1"/>
</dbReference>
<dbReference type="InterPro" id="IPR003961">
    <property type="entry name" value="FN3_dom"/>
</dbReference>
<organism evidence="3 4">
    <name type="scientific">Psychroserpens ponticola</name>
    <dbReference type="NCBI Taxonomy" id="2932268"/>
    <lineage>
        <taxon>Bacteria</taxon>
        <taxon>Pseudomonadati</taxon>
        <taxon>Bacteroidota</taxon>
        <taxon>Flavobacteriia</taxon>
        <taxon>Flavobacteriales</taxon>
        <taxon>Flavobacteriaceae</taxon>
        <taxon>Psychroserpens</taxon>
    </lineage>
</organism>
<protein>
    <submittedName>
        <fullName evidence="3">YHYH protein</fullName>
    </submittedName>
</protein>
<evidence type="ECO:0000313" key="4">
    <source>
        <dbReference type="Proteomes" id="UP001202717"/>
    </source>
</evidence>
<dbReference type="PROSITE" id="PS50853">
    <property type="entry name" value="FN3"/>
    <property type="match status" value="1"/>
</dbReference>
<dbReference type="InterPro" id="IPR025924">
    <property type="entry name" value="YHYH_dom"/>
</dbReference>
<dbReference type="Gene3D" id="2.60.40.10">
    <property type="entry name" value="Immunoglobulins"/>
    <property type="match status" value="1"/>
</dbReference>
<feature type="signal peptide" evidence="1">
    <location>
        <begin position="1"/>
        <end position="22"/>
    </location>
</feature>
<dbReference type="Pfam" id="PF00041">
    <property type="entry name" value="fn3"/>
    <property type="match status" value="1"/>
</dbReference>
<dbReference type="InterPro" id="IPR013783">
    <property type="entry name" value="Ig-like_fold"/>
</dbReference>
<evidence type="ECO:0000259" key="2">
    <source>
        <dbReference type="PROSITE" id="PS50853"/>
    </source>
</evidence>
<feature type="domain" description="Fibronectin type-III" evidence="2">
    <location>
        <begin position="39"/>
        <end position="126"/>
    </location>
</feature>
<sequence length="367" mass="39141">MKNHLKILIVFVSVAIAFYACSSDDSSNNNGNGGTTNEAPSSITVSVNSIAETTATLNWTEATDPDGDTVTYSITLQDSEIATELSLLTLDLTGLTPFTSYSGTVVAKDGNGGNSTANFSFSTNGSAPALHQAFLEFDADNTDIMLSGSNVMIETNGLPNHTSPYWSNTTERTAIDPMGNTLVTPASAVNHPLFVEPTVTTYMFMAPGNIDDFNGSYSLTVSANPQLAANSTATGLGAIGIAVSGSMIYNDEEGPNIPLDNAVSSLDYTAAHTGPQSYHYHLETKAWSDDDEKLIGIIADGFFIYGRKCNSTNDYPTDLDASGGHTSTTQHSDGASEYHYHIQNELYLNQYYILFPGDYQGTPSNIQ</sequence>
<dbReference type="SMART" id="SM00060">
    <property type="entry name" value="FN3"/>
    <property type="match status" value="1"/>
</dbReference>
<name>A0ABY7RUP7_9FLAO</name>